<name>A0A9E6ZMF4_9FLAO</name>
<sequence>MLNKNLLYIFIILGLIKAYGQQTPVFADYRYNTLVINPSFSGFYEEAEAVLSGRTFLNGIEGSPSTISFAAHGPVNSKIGIGGMLIQDKIGVTSKTGVYGTYAFKLNLGYADYQSDWYYSPQSLSLGLIGGISYYKEDLLDLNISEDPNFQDNITATVPSFGIGVFYNNRNFYVGFSVPNLLDSSISGENNVEINSNYYLNAGYRFYTSRYLFIEPGVLFKYTNGAPWQVDINAVFNYLNKFEFGAGYRTTSTLNIFAGFYLSRNWRMIYNFNPSLGNSPLGKTHGIVLSYRFGKGFGSKFN</sequence>
<reference evidence="1" key="1">
    <citation type="submission" date="2022-03" db="EMBL/GenBank/DDBJ databases">
        <title>Description of Abyssus ytuae gen. nov., sp. nov., a novel member of the family Flavobacteriaceae isolated from the sediment of Mariana Trench.</title>
        <authorList>
            <person name="Zhang J."/>
            <person name="Xu X."/>
        </authorList>
    </citation>
    <scope>NUCLEOTIDE SEQUENCE</scope>
    <source>
        <strain evidence="1">MT3330</strain>
    </source>
</reference>
<proteinExistence type="predicted"/>
<dbReference type="Proteomes" id="UP000831290">
    <property type="component" value="Chromosome"/>
</dbReference>
<evidence type="ECO:0000313" key="1">
    <source>
        <dbReference type="EMBL" id="UOB18512.1"/>
    </source>
</evidence>
<keyword evidence="2" id="KW-1185">Reference proteome</keyword>
<organism evidence="1 2">
    <name type="scientific">Abyssalbus ytuae</name>
    <dbReference type="NCBI Taxonomy" id="2926907"/>
    <lineage>
        <taxon>Bacteria</taxon>
        <taxon>Pseudomonadati</taxon>
        <taxon>Bacteroidota</taxon>
        <taxon>Flavobacteriia</taxon>
        <taxon>Flavobacteriales</taxon>
        <taxon>Flavobacteriaceae</taxon>
        <taxon>Abyssalbus</taxon>
    </lineage>
</organism>
<dbReference type="EMBL" id="CP094358">
    <property type="protein sequence ID" value="UOB18512.1"/>
    <property type="molecule type" value="Genomic_DNA"/>
</dbReference>
<dbReference type="KEGG" id="fbm:MQE35_04280"/>
<protein>
    <submittedName>
        <fullName evidence="1">PorP/SprF family type IX secretion system membrane protein</fullName>
    </submittedName>
</protein>
<dbReference type="InterPro" id="IPR019861">
    <property type="entry name" value="PorP/SprF_Bacteroidetes"/>
</dbReference>
<evidence type="ECO:0000313" key="2">
    <source>
        <dbReference type="Proteomes" id="UP000831290"/>
    </source>
</evidence>
<gene>
    <name evidence="1" type="ORF">MQE35_04280</name>
</gene>
<accession>A0A9E6ZMF4</accession>
<dbReference type="NCBIfam" id="TIGR03519">
    <property type="entry name" value="T9SS_PorP_fam"/>
    <property type="match status" value="1"/>
</dbReference>
<dbReference type="RefSeq" id="WP_255844784.1">
    <property type="nucleotide sequence ID" value="NZ_CP094358.1"/>
</dbReference>
<dbReference type="AlphaFoldDB" id="A0A9E6ZMF4"/>
<dbReference type="Pfam" id="PF11751">
    <property type="entry name" value="PorP_SprF"/>
    <property type="match status" value="1"/>
</dbReference>